<dbReference type="Pfam" id="PF05565">
    <property type="entry name" value="Sipho_Gp157"/>
    <property type="match status" value="1"/>
</dbReference>
<dbReference type="Proteomes" id="UP001157156">
    <property type="component" value="Unassembled WGS sequence"/>
</dbReference>
<dbReference type="RefSeq" id="WP_089124241.1">
    <property type="nucleotide sequence ID" value="NZ_BSPV01000003.1"/>
</dbReference>
<name>A0ABQ6EM75_9VIBR</name>
<keyword evidence="1" id="KW-0175">Coiled coil</keyword>
<reference evidence="3" key="1">
    <citation type="journal article" date="2019" name="Int. J. Syst. Evol. Microbiol.">
        <title>The Global Catalogue of Microorganisms (GCM) 10K type strain sequencing project: providing services to taxonomists for standard genome sequencing and annotation.</title>
        <authorList>
            <consortium name="The Broad Institute Genomics Platform"/>
            <consortium name="The Broad Institute Genome Sequencing Center for Infectious Disease"/>
            <person name="Wu L."/>
            <person name="Ma J."/>
        </authorList>
    </citation>
    <scope>NUCLEOTIDE SEQUENCE [LARGE SCALE GENOMIC DNA]</scope>
    <source>
        <strain evidence="3">NBRC 111146</strain>
    </source>
</reference>
<gene>
    <name evidence="2" type="ORF">GCM10007931_08350</name>
</gene>
<evidence type="ECO:0000313" key="3">
    <source>
        <dbReference type="Proteomes" id="UP001157156"/>
    </source>
</evidence>
<evidence type="ECO:0008006" key="4">
    <source>
        <dbReference type="Google" id="ProtNLM"/>
    </source>
</evidence>
<organism evidence="2 3">
    <name type="scientific">Vibrio algivorus</name>
    <dbReference type="NCBI Taxonomy" id="1667024"/>
    <lineage>
        <taxon>Bacteria</taxon>
        <taxon>Pseudomonadati</taxon>
        <taxon>Pseudomonadota</taxon>
        <taxon>Gammaproteobacteria</taxon>
        <taxon>Vibrionales</taxon>
        <taxon>Vibrionaceae</taxon>
        <taxon>Vibrio</taxon>
    </lineage>
</organism>
<feature type="coiled-coil region" evidence="1">
    <location>
        <begin position="47"/>
        <end position="74"/>
    </location>
</feature>
<protein>
    <recommendedName>
        <fullName evidence="4">Siphovirus Gp157 family protein</fullName>
    </recommendedName>
</protein>
<comment type="caution">
    <text evidence="2">The sequence shown here is derived from an EMBL/GenBank/DDBJ whole genome shotgun (WGS) entry which is preliminary data.</text>
</comment>
<sequence>MANTTESMNDITQQVHNLLEMAKEQEWDQQTIADNLAGIECSIDDKLMAYRRYMDKLETAAKLAEAEKKVYAEQAKPYADRAKSLKDERTRLTYPLLSLFQKLEVEKMKGAYGTFYIKNNPSKLKYDESKLPERFRRREVRFVPDEEAIKAALDSGEVLDFAHYESQPQQVVLRK</sequence>
<evidence type="ECO:0000313" key="2">
    <source>
        <dbReference type="EMBL" id="GLT13861.1"/>
    </source>
</evidence>
<proteinExistence type="predicted"/>
<dbReference type="EMBL" id="BSPV01000003">
    <property type="protein sequence ID" value="GLT13861.1"/>
    <property type="molecule type" value="Genomic_DNA"/>
</dbReference>
<accession>A0ABQ6EM75</accession>
<evidence type="ECO:0000256" key="1">
    <source>
        <dbReference type="SAM" id="Coils"/>
    </source>
</evidence>
<dbReference type="InterPro" id="IPR008840">
    <property type="entry name" value="Sipho_Gp157"/>
</dbReference>
<keyword evidence="3" id="KW-1185">Reference proteome</keyword>